<evidence type="ECO:0000313" key="2">
    <source>
        <dbReference type="Proteomes" id="UP000679749"/>
    </source>
</evidence>
<dbReference type="AlphaFoldDB" id="A0A942YTD9"/>
<accession>A0A942YTD9</accession>
<keyword evidence="2" id="KW-1185">Reference proteome</keyword>
<dbReference type="RefSeq" id="WP_213117345.1">
    <property type="nucleotide sequence ID" value="NZ_JAGYPF010000002.1"/>
</dbReference>
<reference evidence="1" key="1">
    <citation type="submission" date="2021-05" db="EMBL/GenBank/DDBJ databases">
        <title>Novel Bacillus species.</title>
        <authorList>
            <person name="Liu G."/>
        </authorList>
    </citation>
    <scope>NUCLEOTIDE SEQUENCE</scope>
    <source>
        <strain evidence="1">FJAT-49825</strain>
    </source>
</reference>
<comment type="caution">
    <text evidence="1">The sequence shown here is derived from an EMBL/GenBank/DDBJ whole genome shotgun (WGS) entry which is preliminary data.</text>
</comment>
<protein>
    <recommendedName>
        <fullName evidence="3">DUF523 domain-containing protein</fullName>
    </recommendedName>
</protein>
<proteinExistence type="predicted"/>
<organism evidence="1 2">
    <name type="scientific">Neobacillus rhizophilus</name>
    <dbReference type="NCBI Taxonomy" id="2833579"/>
    <lineage>
        <taxon>Bacteria</taxon>
        <taxon>Bacillati</taxon>
        <taxon>Bacillota</taxon>
        <taxon>Bacilli</taxon>
        <taxon>Bacillales</taxon>
        <taxon>Bacillaceae</taxon>
        <taxon>Neobacillus</taxon>
    </lineage>
</organism>
<dbReference type="EMBL" id="JAGYPF010000002">
    <property type="protein sequence ID" value="MBS4212818.1"/>
    <property type="molecule type" value="Genomic_DNA"/>
</dbReference>
<sequence length="154" mass="17561">MQRSKQILIVSHCILNQNTVIPDEARAAGAVISAVEWAMKQGYGLLQLPCPEFTFLGLDRPSMTYEQYNTPEYRKHCREILKPVLSQAEDYIKNGYEIAGILGIQSSPSCDPTRGIFMEELTEMFAEKGIKLKKLWYLPNTSEPVFDSEKHFVE</sequence>
<evidence type="ECO:0000313" key="1">
    <source>
        <dbReference type="EMBL" id="MBS4212818.1"/>
    </source>
</evidence>
<dbReference type="NCBIfam" id="NF045597">
    <property type="entry name" value="TudS_rel_CD3072"/>
    <property type="match status" value="1"/>
</dbReference>
<dbReference type="InterPro" id="IPR054648">
    <property type="entry name" value="TudS-rel"/>
</dbReference>
<evidence type="ECO:0008006" key="3">
    <source>
        <dbReference type="Google" id="ProtNLM"/>
    </source>
</evidence>
<gene>
    <name evidence="1" type="ORF">KHA99_10220</name>
</gene>
<dbReference type="Proteomes" id="UP000679749">
    <property type="component" value="Unassembled WGS sequence"/>
</dbReference>
<name>A0A942YTD9_9BACI</name>